<evidence type="ECO:0000256" key="1">
    <source>
        <dbReference type="SAM" id="Phobius"/>
    </source>
</evidence>
<name>A0A2Z4GA46_9BACT</name>
<dbReference type="PANTHER" id="PTHR34220:SF7">
    <property type="entry name" value="SENSOR HISTIDINE KINASE YPDA"/>
    <property type="match status" value="1"/>
</dbReference>
<dbReference type="InterPro" id="IPR036890">
    <property type="entry name" value="HATPase_C_sf"/>
</dbReference>
<dbReference type="InterPro" id="IPR010559">
    <property type="entry name" value="Sig_transdc_His_kin_internal"/>
</dbReference>
<dbReference type="SUPFAM" id="SSF55874">
    <property type="entry name" value="ATPase domain of HSP90 chaperone/DNA topoisomerase II/histidine kinase"/>
    <property type="match status" value="1"/>
</dbReference>
<feature type="signal peptide" evidence="2">
    <location>
        <begin position="1"/>
        <end position="21"/>
    </location>
</feature>
<dbReference type="Proteomes" id="UP000249873">
    <property type="component" value="Chromosome"/>
</dbReference>
<dbReference type="GO" id="GO:0016020">
    <property type="term" value="C:membrane"/>
    <property type="evidence" value="ECO:0007669"/>
    <property type="project" value="InterPro"/>
</dbReference>
<keyword evidence="1" id="KW-0812">Transmembrane</keyword>
<dbReference type="InterPro" id="IPR013783">
    <property type="entry name" value="Ig-like_fold"/>
</dbReference>
<dbReference type="Gene3D" id="2.60.40.10">
    <property type="entry name" value="Immunoglobulins"/>
    <property type="match status" value="1"/>
</dbReference>
<dbReference type="Gene3D" id="3.30.565.10">
    <property type="entry name" value="Histidine kinase-like ATPase, C-terminal domain"/>
    <property type="match status" value="1"/>
</dbReference>
<evidence type="ECO:0000313" key="5">
    <source>
        <dbReference type="Proteomes" id="UP000249873"/>
    </source>
</evidence>
<evidence type="ECO:0000313" key="4">
    <source>
        <dbReference type="EMBL" id="AWV98119.1"/>
    </source>
</evidence>
<evidence type="ECO:0000256" key="2">
    <source>
        <dbReference type="SAM" id="SignalP"/>
    </source>
</evidence>
<dbReference type="InterPro" id="IPR050640">
    <property type="entry name" value="Bact_2-comp_sensor_kinase"/>
</dbReference>
<dbReference type="OrthoDB" id="6190788at2"/>
<feature type="transmembrane region" description="Helical" evidence="1">
    <location>
        <begin position="138"/>
        <end position="154"/>
    </location>
</feature>
<organism evidence="4 5">
    <name type="scientific">Arcticibacterium luteifluviistationis</name>
    <dbReference type="NCBI Taxonomy" id="1784714"/>
    <lineage>
        <taxon>Bacteria</taxon>
        <taxon>Pseudomonadati</taxon>
        <taxon>Bacteroidota</taxon>
        <taxon>Cytophagia</taxon>
        <taxon>Cytophagales</taxon>
        <taxon>Leadbetterellaceae</taxon>
        <taxon>Arcticibacterium</taxon>
    </lineage>
</organism>
<dbReference type="KEGG" id="als:DJ013_08005"/>
<reference evidence="4 5" key="1">
    <citation type="submission" date="2018-05" db="EMBL/GenBank/DDBJ databases">
        <title>Complete genome sequence of Arcticibacterium luteifluviistationis SM1504T, a cytophagaceae bacterium isolated from Arctic surface seawater.</title>
        <authorList>
            <person name="Li Y."/>
            <person name="Qin Q.-L."/>
        </authorList>
    </citation>
    <scope>NUCLEOTIDE SEQUENCE [LARGE SCALE GENOMIC DNA]</scope>
    <source>
        <strain evidence="4 5">SM1504</strain>
    </source>
</reference>
<dbReference type="EMBL" id="CP029480">
    <property type="protein sequence ID" value="AWV98119.1"/>
    <property type="molecule type" value="Genomic_DNA"/>
</dbReference>
<sequence length="386" mass="45125">MRYRLFNLVFLFLATVSIVVAQEKTQVKGPNIFIEKVEISGREVPVDSIFNTDYYHNNIKIIIGDKLPFPNTCRYRLFDPEIASSKYSIWKPLSSPIITIFDLPAGNYEFQFMDSENNTETTKIAFKLVINKPWYKTWWFWGLGFICLFSMLYGREKYIKSQEEEEKEQQKKIIGLELRTLQLQMNPHFIFNALNSIQSYVISQDTLKANSYLTKFAHLIRMFLDSSRNRYISISEEITLLELYVEMENLRFQNKFDYKISIEKTVDTMTEIPTMLLQPFVENAINHGLRYKENKGNLEVSFTDEDSYITCTVKDDGVGRKVSMKIQQASRKGYKSQGLKITEERLATYNRLNNSNIEFSVNDVFSSDESQDVGTIVIVKFPKNME</sequence>
<keyword evidence="1" id="KW-1133">Transmembrane helix</keyword>
<evidence type="ECO:0000259" key="3">
    <source>
        <dbReference type="Pfam" id="PF06580"/>
    </source>
</evidence>
<protein>
    <recommendedName>
        <fullName evidence="3">Signal transduction histidine kinase internal region domain-containing protein</fullName>
    </recommendedName>
</protein>
<dbReference type="RefSeq" id="WP_111371221.1">
    <property type="nucleotide sequence ID" value="NZ_CP029480.1"/>
</dbReference>
<dbReference type="GO" id="GO:0000155">
    <property type="term" value="F:phosphorelay sensor kinase activity"/>
    <property type="evidence" value="ECO:0007669"/>
    <property type="project" value="InterPro"/>
</dbReference>
<feature type="domain" description="Signal transduction histidine kinase internal region" evidence="3">
    <location>
        <begin position="177"/>
        <end position="256"/>
    </location>
</feature>
<gene>
    <name evidence="4" type="ORF">DJ013_08005</name>
</gene>
<feature type="chain" id="PRO_5016277162" description="Signal transduction histidine kinase internal region domain-containing protein" evidence="2">
    <location>
        <begin position="22"/>
        <end position="386"/>
    </location>
</feature>
<keyword evidence="2" id="KW-0732">Signal</keyword>
<dbReference type="PANTHER" id="PTHR34220">
    <property type="entry name" value="SENSOR HISTIDINE KINASE YPDA"/>
    <property type="match status" value="1"/>
</dbReference>
<keyword evidence="5" id="KW-1185">Reference proteome</keyword>
<proteinExistence type="predicted"/>
<dbReference type="Pfam" id="PF06580">
    <property type="entry name" value="His_kinase"/>
    <property type="match status" value="1"/>
</dbReference>
<keyword evidence="1" id="KW-0472">Membrane</keyword>
<dbReference type="AlphaFoldDB" id="A0A2Z4GA46"/>
<accession>A0A2Z4GA46</accession>